<keyword evidence="5" id="KW-0029">Amino-acid transport</keyword>
<reference evidence="10" key="2">
    <citation type="journal article" date="2012" name="PLoS ONE">
        <title>A Deeply Branching Thermophilic Bacterium with an Ancient Acetyl-CoA Pathway Dominates a Subsurface Ecosystem.</title>
        <authorList>
            <person name="Takami H."/>
            <person name="Noguchi H."/>
            <person name="Takaki Y."/>
            <person name="Uchiyama I."/>
            <person name="Toyoda A."/>
            <person name="Nishi S."/>
            <person name="Chee G.-J."/>
            <person name="Arai W."/>
            <person name="Nunoura T."/>
            <person name="Itoh T."/>
            <person name="Hattori M."/>
            <person name="Takai K."/>
        </authorList>
    </citation>
    <scope>NUCLEOTIDE SEQUENCE</scope>
</reference>
<feature type="transmembrane region" description="Helical" evidence="9">
    <location>
        <begin position="89"/>
        <end position="112"/>
    </location>
</feature>
<dbReference type="Pfam" id="PF02653">
    <property type="entry name" value="BPD_transp_2"/>
    <property type="match status" value="1"/>
</dbReference>
<evidence type="ECO:0000256" key="1">
    <source>
        <dbReference type="ARBA" id="ARBA00004651"/>
    </source>
</evidence>
<reference evidence="10" key="1">
    <citation type="journal article" date="2005" name="Environ. Microbiol.">
        <title>Genetic and functional properties of uncultivated thermophilic crenarchaeotes from a subsurface gold mine as revealed by analysis of genome fragments.</title>
        <authorList>
            <person name="Nunoura T."/>
            <person name="Hirayama H."/>
            <person name="Takami H."/>
            <person name="Oida H."/>
            <person name="Nishi S."/>
            <person name="Shimamura S."/>
            <person name="Suzuki Y."/>
            <person name="Inagaki F."/>
            <person name="Takai K."/>
            <person name="Nealson K.H."/>
            <person name="Horikoshi K."/>
        </authorList>
    </citation>
    <scope>NUCLEOTIDE SEQUENCE</scope>
</reference>
<dbReference type="GO" id="GO:0006865">
    <property type="term" value="P:amino acid transport"/>
    <property type="evidence" value="ECO:0007669"/>
    <property type="project" value="UniProtKB-KW"/>
</dbReference>
<dbReference type="InterPro" id="IPR052157">
    <property type="entry name" value="BCAA_transport_permease"/>
</dbReference>
<feature type="transmembrane region" description="Helical" evidence="9">
    <location>
        <begin position="140"/>
        <end position="157"/>
    </location>
</feature>
<dbReference type="AlphaFoldDB" id="H5STU6"/>
<comment type="similarity">
    <text evidence="8">Belongs to the binding-protein-dependent transport system permease family. LivHM subfamily.</text>
</comment>
<keyword evidence="6 9" id="KW-1133">Transmembrane helix</keyword>
<evidence type="ECO:0000256" key="6">
    <source>
        <dbReference type="ARBA" id="ARBA00022989"/>
    </source>
</evidence>
<evidence type="ECO:0000256" key="2">
    <source>
        <dbReference type="ARBA" id="ARBA00022448"/>
    </source>
</evidence>
<dbReference type="CDD" id="cd06582">
    <property type="entry name" value="TM_PBP1_LivH_like"/>
    <property type="match status" value="1"/>
</dbReference>
<gene>
    <name evidence="10" type="ORF">HGMM_OP4C582</name>
</gene>
<organism evidence="10">
    <name type="scientific">Acetithermum autotrophicum</name>
    <dbReference type="NCBI Taxonomy" id="1446466"/>
    <lineage>
        <taxon>Bacteria</taxon>
        <taxon>Candidatus Bipolaricaulota</taxon>
        <taxon>Candidatus Acetithermum</taxon>
    </lineage>
</organism>
<feature type="transmembrane region" description="Helical" evidence="9">
    <location>
        <begin position="6"/>
        <end position="27"/>
    </location>
</feature>
<feature type="transmembrane region" description="Helical" evidence="9">
    <location>
        <begin position="188"/>
        <end position="211"/>
    </location>
</feature>
<comment type="subcellular location">
    <subcellularLocation>
        <location evidence="1">Cell membrane</location>
        <topology evidence="1">Multi-pass membrane protein</topology>
    </subcellularLocation>
</comment>
<dbReference type="GO" id="GO:0022857">
    <property type="term" value="F:transmembrane transporter activity"/>
    <property type="evidence" value="ECO:0007669"/>
    <property type="project" value="InterPro"/>
</dbReference>
<feature type="transmembrane region" description="Helical" evidence="9">
    <location>
        <begin position="63"/>
        <end position="82"/>
    </location>
</feature>
<keyword evidence="4 9" id="KW-0812">Transmembrane</keyword>
<dbReference type="InterPro" id="IPR001851">
    <property type="entry name" value="ABC_transp_permease"/>
</dbReference>
<proteinExistence type="inferred from homology"/>
<feature type="transmembrane region" description="Helical" evidence="9">
    <location>
        <begin position="223"/>
        <end position="247"/>
    </location>
</feature>
<dbReference type="PANTHER" id="PTHR11795:SF451">
    <property type="entry name" value="ABC TRANSPORTER PERMEASE PROTEIN"/>
    <property type="match status" value="1"/>
</dbReference>
<evidence type="ECO:0000313" key="10">
    <source>
        <dbReference type="EMBL" id="BAL59946.1"/>
    </source>
</evidence>
<evidence type="ECO:0000256" key="3">
    <source>
        <dbReference type="ARBA" id="ARBA00022475"/>
    </source>
</evidence>
<evidence type="ECO:0000256" key="5">
    <source>
        <dbReference type="ARBA" id="ARBA00022970"/>
    </source>
</evidence>
<evidence type="ECO:0000256" key="8">
    <source>
        <dbReference type="ARBA" id="ARBA00037998"/>
    </source>
</evidence>
<dbReference type="GO" id="GO:0005886">
    <property type="term" value="C:plasma membrane"/>
    <property type="evidence" value="ECO:0007669"/>
    <property type="project" value="UniProtKB-SubCell"/>
</dbReference>
<name>H5STU6_ACEAU</name>
<accession>H5STU6</accession>
<evidence type="ECO:0000256" key="4">
    <source>
        <dbReference type="ARBA" id="ARBA00022692"/>
    </source>
</evidence>
<keyword evidence="2" id="KW-0813">Transport</keyword>
<dbReference type="PANTHER" id="PTHR11795">
    <property type="entry name" value="BRANCHED-CHAIN AMINO ACID TRANSPORT SYSTEM PERMEASE PROTEIN LIVH"/>
    <property type="match status" value="1"/>
</dbReference>
<evidence type="ECO:0000256" key="9">
    <source>
        <dbReference type="SAM" id="Phobius"/>
    </source>
</evidence>
<protein>
    <submittedName>
        <fullName evidence="10">Branched-chain amino acid transport system permease protein</fullName>
    </submittedName>
</protein>
<evidence type="ECO:0000256" key="7">
    <source>
        <dbReference type="ARBA" id="ARBA00023136"/>
    </source>
</evidence>
<dbReference type="EMBL" id="AP011803">
    <property type="protein sequence ID" value="BAL59946.1"/>
    <property type="molecule type" value="Genomic_DNA"/>
</dbReference>
<sequence length="292" mass="31152">MLEQYIVLGLAQGSLYALMALGMVLIFKTTDIVNFGQSDMTMFSAYVGFTLLVGLGWPFWAALPVVIAFGFLLGVVVERLALRPAKEAPVVSLLIVTLGVALMLNAMASWIWGFDPKSLPYAISGPPLVVGNIIVTRHDLVIFGTTILLSLGFFALLKFTKIGTAMRAAAQNKLGAQLLGIPVYRIQMLSWGLGVALGAVAGVLIAPLVFLDLTVMIFVMLKGFAAAVLGGFTSLPGAIVGGLFVGLFESLLIAVPFELVNQLKETLVFVLIIVLLAVRPQGLLGEPIHRRV</sequence>
<keyword evidence="3" id="KW-1003">Cell membrane</keyword>
<keyword evidence="7 9" id="KW-0472">Membrane</keyword>